<evidence type="ECO:0000259" key="6">
    <source>
        <dbReference type="PROSITE" id="PS50048"/>
    </source>
</evidence>
<dbReference type="GO" id="GO:0000435">
    <property type="term" value="P:positive regulation of transcription from RNA polymerase II promoter by galactose"/>
    <property type="evidence" value="ECO:0007669"/>
    <property type="project" value="TreeGrafter"/>
</dbReference>
<dbReference type="PANTHER" id="PTHR47424:SF9">
    <property type="entry name" value="TAH-2"/>
    <property type="match status" value="1"/>
</dbReference>
<evidence type="ECO:0000313" key="8">
    <source>
        <dbReference type="Proteomes" id="UP000265631"/>
    </source>
</evidence>
<dbReference type="GO" id="GO:0006351">
    <property type="term" value="P:DNA-templated transcription"/>
    <property type="evidence" value="ECO:0007669"/>
    <property type="project" value="InterPro"/>
</dbReference>
<dbReference type="STRING" id="2594813.A0A395M638"/>
<name>A0A395M638_9HYPO</name>
<feature type="domain" description="Zn(2)-C6 fungal-type" evidence="6">
    <location>
        <begin position="17"/>
        <end position="46"/>
    </location>
</feature>
<keyword evidence="4" id="KW-0539">Nucleus</keyword>
<dbReference type="GO" id="GO:0005634">
    <property type="term" value="C:nucleus"/>
    <property type="evidence" value="ECO:0007669"/>
    <property type="project" value="TreeGrafter"/>
</dbReference>
<dbReference type="SMART" id="SM00906">
    <property type="entry name" value="Fungal_trans"/>
    <property type="match status" value="1"/>
</dbReference>
<dbReference type="InterPro" id="IPR007219">
    <property type="entry name" value="XnlR_reg_dom"/>
</dbReference>
<dbReference type="EMBL" id="PXXK01000589">
    <property type="protein sequence ID" value="RFN43351.1"/>
    <property type="molecule type" value="Genomic_DNA"/>
</dbReference>
<dbReference type="Proteomes" id="UP000265631">
    <property type="component" value="Unassembled WGS sequence"/>
</dbReference>
<keyword evidence="3" id="KW-0804">Transcription</keyword>
<feature type="compositionally biased region" description="Basic and acidic residues" evidence="5">
    <location>
        <begin position="609"/>
        <end position="631"/>
    </location>
</feature>
<evidence type="ECO:0000256" key="2">
    <source>
        <dbReference type="ARBA" id="ARBA00023015"/>
    </source>
</evidence>
<dbReference type="AlphaFoldDB" id="A0A395M638"/>
<dbReference type="Pfam" id="PF04082">
    <property type="entry name" value="Fungal_trans"/>
    <property type="match status" value="1"/>
</dbReference>
<dbReference type="PROSITE" id="PS00463">
    <property type="entry name" value="ZN2_CY6_FUNGAL_1"/>
    <property type="match status" value="1"/>
</dbReference>
<feature type="region of interest" description="Disordered" evidence="5">
    <location>
        <begin position="52"/>
        <end position="102"/>
    </location>
</feature>
<dbReference type="PROSITE" id="PS50048">
    <property type="entry name" value="ZN2_CY6_FUNGAL_2"/>
    <property type="match status" value="1"/>
</dbReference>
<keyword evidence="8" id="KW-1185">Reference proteome</keyword>
<feature type="compositionally biased region" description="Polar residues" evidence="5">
    <location>
        <begin position="82"/>
        <end position="95"/>
    </location>
</feature>
<evidence type="ECO:0000256" key="1">
    <source>
        <dbReference type="ARBA" id="ARBA00022723"/>
    </source>
</evidence>
<feature type="region of interest" description="Disordered" evidence="5">
    <location>
        <begin position="166"/>
        <end position="191"/>
    </location>
</feature>
<dbReference type="SMART" id="SM00066">
    <property type="entry name" value="GAL4"/>
    <property type="match status" value="1"/>
</dbReference>
<keyword evidence="1" id="KW-0479">Metal-binding</keyword>
<evidence type="ECO:0000256" key="3">
    <source>
        <dbReference type="ARBA" id="ARBA00023163"/>
    </source>
</evidence>
<dbReference type="InterPro" id="IPR051127">
    <property type="entry name" value="Fungal_SecMet_Regulators"/>
</dbReference>
<sequence>MANIKVALDKRKRVPKACNTCRQRKQKCDGQQPCKECRKRLMECKYRPSISTESLSDSTESCSPPRHNCNGQSPEEAEGSDTPDTNGMTTDQSGMSKPISAEGDYGFRIVPTSKPEEFGRLSHISSDRQQQALHLPLLTSPVFADCSATESFIALAKQHVKQASGSSEFTTSNAGPALQETSSAPSCPSWPPDLTPHTVDKIVKSYFNNSHVSNSNRCLIYLILAIGLALDSSPTERALPDPNLKERFFTSAELILRPGETREGSESHNGVPWTLRALVLMSFYMLCVSRRHTAHEYCGRATRIAHKFGIHRGKETESESSSDTGEWRVSRRNVWRSLFILDRFLAATLGSPMAIQIQYTDESLVLNKGTLLNPAVDACRIIGGTINWIYSRSRSNISMKDAKMLIRHLDSLTDPEVEGPPFLVQVCVHRIRSFRIYADILLCRPFFSFRYVASTAKREAWDDTEPQVNELSQRCVSKSMQAINMLTQSTPTLHIGPFAPCILSEATCVLLCSMYAGIHVTADHLSLVKEAIKVLKTMATTDPYAEHSASVLSMFLQDVSRQDHARVVKPKLEGQIYQPKMEPNTAYESSQYRSPFYPITPVNAVPPQDNRRRSTVEDRTIIKRESREHSHSFAPMSFPLRMDSSVFQPQLPTGYIQHPWHNDHSGDMDIEGSQHG</sequence>
<dbReference type="InterPro" id="IPR036864">
    <property type="entry name" value="Zn2-C6_fun-type_DNA-bd_sf"/>
</dbReference>
<proteinExistence type="predicted"/>
<dbReference type="GO" id="GO:0008270">
    <property type="term" value="F:zinc ion binding"/>
    <property type="evidence" value="ECO:0007669"/>
    <property type="project" value="InterPro"/>
</dbReference>
<accession>A0A395M638</accession>
<organism evidence="7 8">
    <name type="scientific">Fusarium flagelliforme</name>
    <dbReference type="NCBI Taxonomy" id="2675880"/>
    <lineage>
        <taxon>Eukaryota</taxon>
        <taxon>Fungi</taxon>
        <taxon>Dikarya</taxon>
        <taxon>Ascomycota</taxon>
        <taxon>Pezizomycotina</taxon>
        <taxon>Sordariomycetes</taxon>
        <taxon>Hypocreomycetidae</taxon>
        <taxon>Hypocreales</taxon>
        <taxon>Nectriaceae</taxon>
        <taxon>Fusarium</taxon>
        <taxon>Fusarium incarnatum-equiseti species complex</taxon>
    </lineage>
</organism>
<gene>
    <name evidence="7" type="ORF">FIE12Z_12405</name>
</gene>
<dbReference type="InterPro" id="IPR001138">
    <property type="entry name" value="Zn2Cys6_DnaBD"/>
</dbReference>
<feature type="region of interest" description="Disordered" evidence="5">
    <location>
        <begin position="653"/>
        <end position="676"/>
    </location>
</feature>
<protein>
    <submittedName>
        <fullName evidence="7">Transcription factor</fullName>
    </submittedName>
</protein>
<comment type="caution">
    <text evidence="7">The sequence shown here is derived from an EMBL/GenBank/DDBJ whole genome shotgun (WGS) entry which is preliminary data.</text>
</comment>
<dbReference type="Gene3D" id="4.10.240.10">
    <property type="entry name" value="Zn(2)-C6 fungal-type DNA-binding domain"/>
    <property type="match status" value="1"/>
</dbReference>
<dbReference type="SUPFAM" id="SSF57701">
    <property type="entry name" value="Zn2/Cys6 DNA-binding domain"/>
    <property type="match status" value="1"/>
</dbReference>
<dbReference type="PANTHER" id="PTHR47424">
    <property type="entry name" value="REGULATORY PROTEIN GAL4"/>
    <property type="match status" value="1"/>
</dbReference>
<dbReference type="CDD" id="cd00067">
    <property type="entry name" value="GAL4"/>
    <property type="match status" value="1"/>
</dbReference>
<feature type="compositionally biased region" description="Basic and acidic residues" evidence="5">
    <location>
        <begin position="660"/>
        <end position="676"/>
    </location>
</feature>
<feature type="compositionally biased region" description="Polar residues" evidence="5">
    <location>
        <begin position="166"/>
        <end position="186"/>
    </location>
</feature>
<dbReference type="GO" id="GO:0000981">
    <property type="term" value="F:DNA-binding transcription factor activity, RNA polymerase II-specific"/>
    <property type="evidence" value="ECO:0007669"/>
    <property type="project" value="InterPro"/>
</dbReference>
<dbReference type="Pfam" id="PF00172">
    <property type="entry name" value="Zn_clus"/>
    <property type="match status" value="1"/>
</dbReference>
<reference evidence="7 8" key="1">
    <citation type="journal article" date="2018" name="PLoS Pathog.">
        <title>Evolution of structural diversity of trichothecenes, a family of toxins produced by plant pathogenic and entomopathogenic fungi.</title>
        <authorList>
            <person name="Proctor R.H."/>
            <person name="McCormick S.P."/>
            <person name="Kim H.S."/>
            <person name="Cardoza R.E."/>
            <person name="Stanley A.M."/>
            <person name="Lindo L."/>
            <person name="Kelly A."/>
            <person name="Brown D.W."/>
            <person name="Lee T."/>
            <person name="Vaughan M.M."/>
            <person name="Alexander N.J."/>
            <person name="Busman M."/>
            <person name="Gutierrez S."/>
        </authorList>
    </citation>
    <scope>NUCLEOTIDE SEQUENCE [LARGE SCALE GENOMIC DNA]</scope>
    <source>
        <strain evidence="7 8">NRRL 13405</strain>
    </source>
</reference>
<evidence type="ECO:0000313" key="7">
    <source>
        <dbReference type="EMBL" id="RFN43351.1"/>
    </source>
</evidence>
<keyword evidence="2" id="KW-0805">Transcription regulation</keyword>
<evidence type="ECO:0000256" key="5">
    <source>
        <dbReference type="SAM" id="MobiDB-lite"/>
    </source>
</evidence>
<dbReference type="CDD" id="cd12148">
    <property type="entry name" value="fungal_TF_MHR"/>
    <property type="match status" value="1"/>
</dbReference>
<evidence type="ECO:0000256" key="4">
    <source>
        <dbReference type="ARBA" id="ARBA00023242"/>
    </source>
</evidence>
<feature type="compositionally biased region" description="Polar residues" evidence="5">
    <location>
        <begin position="52"/>
        <end position="62"/>
    </location>
</feature>
<feature type="region of interest" description="Disordered" evidence="5">
    <location>
        <begin position="598"/>
        <end position="635"/>
    </location>
</feature>
<dbReference type="GO" id="GO:0000978">
    <property type="term" value="F:RNA polymerase II cis-regulatory region sequence-specific DNA binding"/>
    <property type="evidence" value="ECO:0007669"/>
    <property type="project" value="TreeGrafter"/>
</dbReference>